<name>A0A829Z7Q8_9FIRM</name>
<proteinExistence type="predicted"/>
<organism evidence="1 2">
    <name type="scientific">Thomasclavelia cocleata</name>
    <dbReference type="NCBI Taxonomy" id="69824"/>
    <lineage>
        <taxon>Bacteria</taxon>
        <taxon>Bacillati</taxon>
        <taxon>Bacillota</taxon>
        <taxon>Erysipelotrichia</taxon>
        <taxon>Erysipelotrichales</taxon>
        <taxon>Coprobacillaceae</taxon>
        <taxon>Thomasclavelia</taxon>
    </lineage>
</organism>
<protein>
    <recommendedName>
        <fullName evidence="3">LPXTG-motif cell wall anchor domain-containing protein</fullName>
    </recommendedName>
</protein>
<evidence type="ECO:0008006" key="3">
    <source>
        <dbReference type="Google" id="ProtNLM"/>
    </source>
</evidence>
<dbReference type="AlphaFoldDB" id="A0A829Z7Q8"/>
<dbReference type="Pfam" id="PF07554">
    <property type="entry name" value="FIVAR"/>
    <property type="match status" value="2"/>
</dbReference>
<dbReference type="EMBL" id="BLMI01000051">
    <property type="protein sequence ID" value="GFI40453.1"/>
    <property type="molecule type" value="Genomic_DNA"/>
</dbReference>
<evidence type="ECO:0000313" key="2">
    <source>
        <dbReference type="Proteomes" id="UP000490821"/>
    </source>
</evidence>
<dbReference type="Gene3D" id="1.20.1270.90">
    <property type="entry name" value="AF1782-like"/>
    <property type="match status" value="1"/>
</dbReference>
<sequence>MANNVTEEQLDKVVFTVVTEFNVTLNEAQDIIANDKATQEQVDASFARLAAAMHMLQFYKGDKAELESLITSTNDLVEGNYTLESWQTLVDALEKANTVLTKALEGLEVNSGSKVDTSTLVKPGDTTVSVKTGDETSLGMLMSLVGLSVLGLVYSKRKRESI</sequence>
<comment type="caution">
    <text evidence="1">The sequence shown here is derived from an EMBL/GenBank/DDBJ whole genome shotgun (WGS) entry which is preliminary data.</text>
</comment>
<evidence type="ECO:0000313" key="1">
    <source>
        <dbReference type="EMBL" id="GFI40453.1"/>
    </source>
</evidence>
<reference evidence="1 2" key="1">
    <citation type="journal article" date="2020" name="Microbiome">
        <title>Single-cell genomics of uncultured bacteria reveals dietary fiber responders in the mouse gut microbiota.</title>
        <authorList>
            <person name="Chijiiwa R."/>
            <person name="Hosokawa M."/>
            <person name="Kogawa M."/>
            <person name="Nishikawa Y."/>
            <person name="Ide K."/>
            <person name="Sakanashi C."/>
            <person name="Takahashi K."/>
            <person name="Takeyama H."/>
        </authorList>
    </citation>
    <scope>NUCLEOTIDE SEQUENCE [LARGE SCALE GENOMIC DNA]</scope>
    <source>
        <strain evidence="1">IMSAGC_017</strain>
    </source>
</reference>
<dbReference type="Proteomes" id="UP000490821">
    <property type="component" value="Unassembled WGS sequence"/>
</dbReference>
<accession>A0A829Z7Q8</accession>
<dbReference type="Gene3D" id="1.20.1270.70">
    <property type="entry name" value="Designed single chain three-helix bundle"/>
    <property type="match status" value="1"/>
</dbReference>
<dbReference type="NCBIfam" id="TIGR01167">
    <property type="entry name" value="LPXTG_anchor"/>
    <property type="match status" value="1"/>
</dbReference>
<gene>
    <name evidence="1" type="ORF">IMSAGC017_00485</name>
</gene>